<dbReference type="CDD" id="cd02947">
    <property type="entry name" value="TRX_family"/>
    <property type="match status" value="1"/>
</dbReference>
<reference evidence="5" key="2">
    <citation type="submission" date="2011-03" db="EMBL/GenBank/DDBJ databases">
        <title>The complete genome of Desulfobacca acetoxidans DSM 11109.</title>
        <authorList>
            <consortium name="US DOE Joint Genome Institute (JGI-PGF)"/>
            <person name="Lucas S."/>
            <person name="Copeland A."/>
            <person name="Lapidus A."/>
            <person name="Bruce D."/>
            <person name="Goodwin L."/>
            <person name="Pitluck S."/>
            <person name="Peters L."/>
            <person name="Kyrpides N."/>
            <person name="Mavromatis K."/>
            <person name="Ivanova N."/>
            <person name="Ovchinnikova G."/>
            <person name="Teshima H."/>
            <person name="Detter J.C."/>
            <person name="Han C."/>
            <person name="Land M."/>
            <person name="Hauser L."/>
            <person name="Markowitz V."/>
            <person name="Cheng J.-F."/>
            <person name="Hugenholtz P."/>
            <person name="Woyke T."/>
            <person name="Wu D."/>
            <person name="Spring S."/>
            <person name="Schueler E."/>
            <person name="Brambilla E."/>
            <person name="Klenk H.-P."/>
            <person name="Eisen J.A."/>
        </authorList>
    </citation>
    <scope>NUCLEOTIDE SEQUENCE [LARGE SCALE GENOMIC DNA]</scope>
    <source>
        <strain evidence="5">ATCC 700848 / DSM 11109 / ASRB2</strain>
    </source>
</reference>
<dbReference type="KEGG" id="dao:Desac_1386"/>
<dbReference type="SUPFAM" id="SSF52833">
    <property type="entry name" value="Thioredoxin-like"/>
    <property type="match status" value="1"/>
</dbReference>
<name>F2NJ70_DESAR</name>
<dbReference type="PROSITE" id="PS00194">
    <property type="entry name" value="THIOREDOXIN_1"/>
    <property type="match status" value="1"/>
</dbReference>
<dbReference type="Gene3D" id="3.40.30.10">
    <property type="entry name" value="Glutaredoxin"/>
    <property type="match status" value="1"/>
</dbReference>
<feature type="compositionally biased region" description="Polar residues" evidence="2">
    <location>
        <begin position="147"/>
        <end position="159"/>
    </location>
</feature>
<evidence type="ECO:0000256" key="1">
    <source>
        <dbReference type="ARBA" id="ARBA00023284"/>
    </source>
</evidence>
<accession>F2NJ70</accession>
<dbReference type="HOGENOM" id="CLU_1600043_0_0_7"/>
<dbReference type="EMBL" id="CP002629">
    <property type="protein sequence ID" value="AEB09242.1"/>
    <property type="molecule type" value="Genomic_DNA"/>
</dbReference>
<protein>
    <recommendedName>
        <fullName evidence="3">Thioredoxin domain-containing protein</fullName>
    </recommendedName>
</protein>
<proteinExistence type="predicted"/>
<organism evidence="4 5">
    <name type="scientific">Desulfobacca acetoxidans (strain ATCC 700848 / DSM 11109 / ASRB2)</name>
    <dbReference type="NCBI Taxonomy" id="880072"/>
    <lineage>
        <taxon>Bacteria</taxon>
        <taxon>Pseudomonadati</taxon>
        <taxon>Thermodesulfobacteriota</taxon>
        <taxon>Desulfobaccia</taxon>
        <taxon>Desulfobaccales</taxon>
        <taxon>Desulfobaccaceae</taxon>
        <taxon>Desulfobacca</taxon>
    </lineage>
</organism>
<reference evidence="4 5" key="1">
    <citation type="journal article" date="2011" name="Stand. Genomic Sci.">
        <title>Complete genome sequence of the acetate-degrading sulfate reducer Desulfobacca acetoxidans type strain (ASRB2).</title>
        <authorList>
            <person name="Goker M."/>
            <person name="Teshima H."/>
            <person name="Lapidus A."/>
            <person name="Nolan M."/>
            <person name="Lucas S."/>
            <person name="Hammon N."/>
            <person name="Deshpande S."/>
            <person name="Cheng J.F."/>
            <person name="Tapia R."/>
            <person name="Han C."/>
            <person name="Goodwin L."/>
            <person name="Pitluck S."/>
            <person name="Huntemann M."/>
            <person name="Liolios K."/>
            <person name="Ivanova N."/>
            <person name="Pagani I."/>
            <person name="Mavromatis K."/>
            <person name="Ovchinikova G."/>
            <person name="Pati A."/>
            <person name="Chen A."/>
            <person name="Palaniappan K."/>
            <person name="Land M."/>
            <person name="Hauser L."/>
            <person name="Brambilla E.M."/>
            <person name="Rohde M."/>
            <person name="Spring S."/>
            <person name="Detter J.C."/>
            <person name="Woyke T."/>
            <person name="Bristow J."/>
            <person name="Eisen J.A."/>
            <person name="Markowitz V."/>
            <person name="Hugenholtz P."/>
            <person name="Kyrpides N.C."/>
            <person name="Klenk H.P."/>
        </authorList>
    </citation>
    <scope>NUCLEOTIDE SEQUENCE [LARGE SCALE GENOMIC DNA]</scope>
    <source>
        <strain evidence="5">ATCC 700848 / DSM 11109 / ASRB2</strain>
    </source>
</reference>
<dbReference type="PROSITE" id="PS51352">
    <property type="entry name" value="THIOREDOXIN_2"/>
    <property type="match status" value="1"/>
</dbReference>
<dbReference type="InterPro" id="IPR013766">
    <property type="entry name" value="Thioredoxin_domain"/>
</dbReference>
<keyword evidence="1" id="KW-0676">Redox-active center</keyword>
<dbReference type="InterPro" id="IPR036249">
    <property type="entry name" value="Thioredoxin-like_sf"/>
</dbReference>
<dbReference type="STRING" id="880072.Desac_1386"/>
<feature type="domain" description="Thioredoxin" evidence="3">
    <location>
        <begin position="19"/>
        <end position="148"/>
    </location>
</feature>
<evidence type="ECO:0000256" key="2">
    <source>
        <dbReference type="SAM" id="MobiDB-lite"/>
    </source>
</evidence>
<evidence type="ECO:0000259" key="3">
    <source>
        <dbReference type="PROSITE" id="PS51352"/>
    </source>
</evidence>
<feature type="region of interest" description="Disordered" evidence="2">
    <location>
        <begin position="147"/>
        <end position="166"/>
    </location>
</feature>
<dbReference type="RefSeq" id="WP_013706354.1">
    <property type="nucleotide sequence ID" value="NC_015388.1"/>
</dbReference>
<dbReference type="AlphaFoldDB" id="F2NJ70"/>
<evidence type="ECO:0000313" key="4">
    <source>
        <dbReference type="EMBL" id="AEB09242.1"/>
    </source>
</evidence>
<keyword evidence="5" id="KW-1185">Reference proteome</keyword>
<gene>
    <name evidence="4" type="ordered locus">Desac_1386</name>
</gene>
<evidence type="ECO:0000313" key="5">
    <source>
        <dbReference type="Proteomes" id="UP000000483"/>
    </source>
</evidence>
<dbReference type="InterPro" id="IPR017937">
    <property type="entry name" value="Thioredoxin_CS"/>
</dbReference>
<dbReference type="eggNOG" id="COG0526">
    <property type="taxonomic scope" value="Bacteria"/>
</dbReference>
<dbReference type="Proteomes" id="UP000000483">
    <property type="component" value="Chromosome"/>
</dbReference>
<dbReference type="Pfam" id="PF00085">
    <property type="entry name" value="Thioredoxin"/>
    <property type="match status" value="1"/>
</dbReference>
<sequence length="166" mass="18093">MKKKQLWGRIVGGLIMLFLFAGLSALPVQAGIVDGNTGKGGEKCDLKPFIKPGQTTVIDFTSPFCPPCEKLLPVLETLAGQRSDLHIVKLNINRPSIQGAIDWESPLYKQHSLPYVPFLMIYNGQGQLQSKGREALDTVLKWYKATQGQSDGGQATSPLPGTAQDR</sequence>